<evidence type="ECO:0000313" key="1">
    <source>
        <dbReference type="EMBL" id="GFY23340.1"/>
    </source>
</evidence>
<accession>A0A8X7B8D5</accession>
<dbReference type="Proteomes" id="UP000887159">
    <property type="component" value="Unassembled WGS sequence"/>
</dbReference>
<protein>
    <submittedName>
        <fullName evidence="1">Uncharacterized protein</fullName>
    </submittedName>
</protein>
<name>A0A8X7B8D5_TRICX</name>
<dbReference type="AlphaFoldDB" id="A0A8X7B8D5"/>
<dbReference type="EMBL" id="BMAU01021363">
    <property type="protein sequence ID" value="GFY23340.1"/>
    <property type="molecule type" value="Genomic_DNA"/>
</dbReference>
<proteinExistence type="predicted"/>
<gene>
    <name evidence="1" type="ORF">TNCV_3940361</name>
</gene>
<sequence length="91" mass="10514">MSHQEKNRKHINSLQSLNDAIHWSPSTLNVPSGKKRKHINSLQSLNDVHWSSIRGEKTKHIQFSQSLNDAIHWSFKNVPKEKKHTSILSNP</sequence>
<organism evidence="1 2">
    <name type="scientific">Trichonephila clavipes</name>
    <name type="common">Golden silk orbweaver</name>
    <name type="synonym">Nephila clavipes</name>
    <dbReference type="NCBI Taxonomy" id="2585209"/>
    <lineage>
        <taxon>Eukaryota</taxon>
        <taxon>Metazoa</taxon>
        <taxon>Ecdysozoa</taxon>
        <taxon>Arthropoda</taxon>
        <taxon>Chelicerata</taxon>
        <taxon>Arachnida</taxon>
        <taxon>Araneae</taxon>
        <taxon>Araneomorphae</taxon>
        <taxon>Entelegynae</taxon>
        <taxon>Araneoidea</taxon>
        <taxon>Nephilidae</taxon>
        <taxon>Trichonephila</taxon>
    </lineage>
</organism>
<evidence type="ECO:0000313" key="2">
    <source>
        <dbReference type="Proteomes" id="UP000887159"/>
    </source>
</evidence>
<comment type="caution">
    <text evidence="1">The sequence shown here is derived from an EMBL/GenBank/DDBJ whole genome shotgun (WGS) entry which is preliminary data.</text>
</comment>
<keyword evidence="2" id="KW-1185">Reference proteome</keyword>
<reference evidence="1" key="1">
    <citation type="submission" date="2020-08" db="EMBL/GenBank/DDBJ databases">
        <title>Multicomponent nature underlies the extraordinary mechanical properties of spider dragline silk.</title>
        <authorList>
            <person name="Kono N."/>
            <person name="Nakamura H."/>
            <person name="Mori M."/>
            <person name="Yoshida Y."/>
            <person name="Ohtoshi R."/>
            <person name="Malay A.D."/>
            <person name="Moran D.A.P."/>
            <person name="Tomita M."/>
            <person name="Numata K."/>
            <person name="Arakawa K."/>
        </authorList>
    </citation>
    <scope>NUCLEOTIDE SEQUENCE</scope>
</reference>